<comment type="caution">
    <text evidence="1">The sequence shown here is derived from an EMBL/GenBank/DDBJ whole genome shotgun (WGS) entry which is preliminary data.</text>
</comment>
<dbReference type="Proteomes" id="UP001627154">
    <property type="component" value="Unassembled WGS sequence"/>
</dbReference>
<name>A0ABD2W7L5_9HYME</name>
<proteinExistence type="predicted"/>
<gene>
    <name evidence="1" type="ORF">TKK_016004</name>
</gene>
<evidence type="ECO:0000313" key="1">
    <source>
        <dbReference type="EMBL" id="KAL3389069.1"/>
    </source>
</evidence>
<evidence type="ECO:0000313" key="2">
    <source>
        <dbReference type="Proteomes" id="UP001627154"/>
    </source>
</evidence>
<sequence>MESRCCASAMTIGWSSRLQQQGSSSLVLQLLHAQRFELRGSSAAKKQQQLCKNYTRAQVSRGKAVFACKRELHAAAASRTRRVATIMQHIRTVDACGCWRRAFNFFCRLRRREARASR</sequence>
<keyword evidence="2" id="KW-1185">Reference proteome</keyword>
<accession>A0ABD2W7L5</accession>
<dbReference type="AlphaFoldDB" id="A0ABD2W7L5"/>
<protein>
    <submittedName>
        <fullName evidence="1">Uncharacterized protein</fullName>
    </submittedName>
</protein>
<organism evidence="1 2">
    <name type="scientific">Trichogramma kaykai</name>
    <dbReference type="NCBI Taxonomy" id="54128"/>
    <lineage>
        <taxon>Eukaryota</taxon>
        <taxon>Metazoa</taxon>
        <taxon>Ecdysozoa</taxon>
        <taxon>Arthropoda</taxon>
        <taxon>Hexapoda</taxon>
        <taxon>Insecta</taxon>
        <taxon>Pterygota</taxon>
        <taxon>Neoptera</taxon>
        <taxon>Endopterygota</taxon>
        <taxon>Hymenoptera</taxon>
        <taxon>Apocrita</taxon>
        <taxon>Proctotrupomorpha</taxon>
        <taxon>Chalcidoidea</taxon>
        <taxon>Trichogrammatidae</taxon>
        <taxon>Trichogramma</taxon>
    </lineage>
</organism>
<reference evidence="1 2" key="1">
    <citation type="journal article" date="2024" name="bioRxiv">
        <title>A reference genome for Trichogramma kaykai: A tiny desert-dwelling parasitoid wasp with competing sex-ratio distorters.</title>
        <authorList>
            <person name="Culotta J."/>
            <person name="Lindsey A.R."/>
        </authorList>
    </citation>
    <scope>NUCLEOTIDE SEQUENCE [LARGE SCALE GENOMIC DNA]</scope>
    <source>
        <strain evidence="1 2">KSX58</strain>
    </source>
</reference>
<dbReference type="EMBL" id="JBJJXI010000124">
    <property type="protein sequence ID" value="KAL3389069.1"/>
    <property type="molecule type" value="Genomic_DNA"/>
</dbReference>